<sequence>MDLGESEDAGIYEGGDGFGAEKSRARPKRLLLRVPWLLPAQDPSAPSPRGDEAVHRSCGRLFRIGARDRAVASRGDEAPVSRLS</sequence>
<protein>
    <submittedName>
        <fullName evidence="2">Uncharacterized protein</fullName>
    </submittedName>
</protein>
<name>A0A6G1DNN0_9ORYZ</name>
<evidence type="ECO:0000256" key="1">
    <source>
        <dbReference type="SAM" id="MobiDB-lite"/>
    </source>
</evidence>
<feature type="region of interest" description="Disordered" evidence="1">
    <location>
        <begin position="1"/>
        <end position="21"/>
    </location>
</feature>
<comment type="caution">
    <text evidence="2">The sequence shown here is derived from an EMBL/GenBank/DDBJ whole genome shotgun (WGS) entry which is preliminary data.</text>
</comment>
<dbReference type="AlphaFoldDB" id="A0A6G1DNN0"/>
<evidence type="ECO:0000313" key="3">
    <source>
        <dbReference type="Proteomes" id="UP000479710"/>
    </source>
</evidence>
<gene>
    <name evidence="2" type="ORF">E2562_026506</name>
</gene>
<feature type="compositionally biased region" description="Acidic residues" evidence="1">
    <location>
        <begin position="1"/>
        <end position="10"/>
    </location>
</feature>
<dbReference type="EMBL" id="SPHZ02000006">
    <property type="protein sequence ID" value="KAF0914110.1"/>
    <property type="molecule type" value="Genomic_DNA"/>
</dbReference>
<keyword evidence="3" id="KW-1185">Reference proteome</keyword>
<dbReference type="Proteomes" id="UP000479710">
    <property type="component" value="Unassembled WGS sequence"/>
</dbReference>
<evidence type="ECO:0000313" key="2">
    <source>
        <dbReference type="EMBL" id="KAF0914110.1"/>
    </source>
</evidence>
<reference evidence="2 3" key="1">
    <citation type="submission" date="2019-11" db="EMBL/GenBank/DDBJ databases">
        <title>Whole genome sequence of Oryza granulata.</title>
        <authorList>
            <person name="Li W."/>
        </authorList>
    </citation>
    <scope>NUCLEOTIDE SEQUENCE [LARGE SCALE GENOMIC DNA]</scope>
    <source>
        <strain evidence="3">cv. Menghai</strain>
        <tissue evidence="2">Leaf</tissue>
    </source>
</reference>
<proteinExistence type="predicted"/>
<accession>A0A6G1DNN0</accession>
<organism evidence="2 3">
    <name type="scientific">Oryza meyeriana var. granulata</name>
    <dbReference type="NCBI Taxonomy" id="110450"/>
    <lineage>
        <taxon>Eukaryota</taxon>
        <taxon>Viridiplantae</taxon>
        <taxon>Streptophyta</taxon>
        <taxon>Embryophyta</taxon>
        <taxon>Tracheophyta</taxon>
        <taxon>Spermatophyta</taxon>
        <taxon>Magnoliopsida</taxon>
        <taxon>Liliopsida</taxon>
        <taxon>Poales</taxon>
        <taxon>Poaceae</taxon>
        <taxon>BOP clade</taxon>
        <taxon>Oryzoideae</taxon>
        <taxon>Oryzeae</taxon>
        <taxon>Oryzinae</taxon>
        <taxon>Oryza</taxon>
        <taxon>Oryza meyeriana</taxon>
    </lineage>
</organism>